<protein>
    <submittedName>
        <fullName evidence="2">ABC-type glycerol-3-phosphate transport system, substrate-binding protein</fullName>
    </submittedName>
</protein>
<sequence length="794" mass="88966">MEKNFSKRIAALSAALAVIAGSAVSCGKKEDSKDEKKTSQQLMATSYRAELLDTGIECDNVSSMAKLDDGRVFVNTRNYESTTPTFYIADAAMTNFDEVKIDLGIKDDEDVSTIADLAPDGNVIVMATFTDYGDMKKPDYDDPNFDPEKYDFDALRKNMKQTYKLYTVDLEGKVLAENDIKGLDDYAREEGGLSIGDFCPCSGGKAILTIYGDMDQSYVALNSDGSFDQELKFDDFNWISRFMAVDKDTIAVMGGTNKGSNVQFLNADSFEKVDSGMDFNDLGYSDISGLFVGNDTYKYFMSTDQGISGIDKDGKATELINWVDSDMGSGYVSSFIPVGNDEYVIYYSEYMSDSGNGFYKLTKRDASELENVKVITIATLYDDWQVNSKVTAFNKSHDGVRFKVQDYSKYDDYDMESGQINNMGISQLKKDIGSGNAPDIIVSYDTGLFDSLYNKGLFVDLYEYMDKDPDLSKDKIMPNVLQACEKNGKLYYLSPSFSVMTLAAKKSNCDKENWTIDEMIEEYDKLPEGMKLTESDSKESMLEMTTAMLSDAIDYEKGTCNFDTPDFKKLLSFIDKFPSEKDLEDEDGDEANYYGSEDIKNNKALVGNMYLYDFESYTQELKGNYEGDISFVGFPSSDGRGGVLSFNESIGISVKSENKDECWEFLKSFFEEPDEDDESYGMGGFSSLKSAFDKAAEKSMKKPTYKDENGKVVEHDLTIYSNGKEIKIDPLNEKEKDFIVDYILSTTKINGSVDPDVSMILYEEIMAYINGEKKADEIIDLLQNRISLLVSEQS</sequence>
<accession>A0A1H6J1E5</accession>
<dbReference type="EMBL" id="FNWV01000004">
    <property type="protein sequence ID" value="SEH55844.1"/>
    <property type="molecule type" value="Genomic_DNA"/>
</dbReference>
<evidence type="ECO:0000256" key="1">
    <source>
        <dbReference type="SAM" id="SignalP"/>
    </source>
</evidence>
<dbReference type="SUPFAM" id="SSF53850">
    <property type="entry name" value="Periplasmic binding protein-like II"/>
    <property type="match status" value="1"/>
</dbReference>
<dbReference type="AlphaFoldDB" id="A0A1H6J1E5"/>
<proteinExistence type="predicted"/>
<evidence type="ECO:0000313" key="3">
    <source>
        <dbReference type="Proteomes" id="UP000183190"/>
    </source>
</evidence>
<dbReference type="InterPro" id="IPR006059">
    <property type="entry name" value="SBP"/>
</dbReference>
<organism evidence="2 3">
    <name type="scientific">Ruminococcus flavefaciens</name>
    <dbReference type="NCBI Taxonomy" id="1265"/>
    <lineage>
        <taxon>Bacteria</taxon>
        <taxon>Bacillati</taxon>
        <taxon>Bacillota</taxon>
        <taxon>Clostridia</taxon>
        <taxon>Eubacteriales</taxon>
        <taxon>Oscillospiraceae</taxon>
        <taxon>Ruminococcus</taxon>
    </lineage>
</organism>
<dbReference type="Gene3D" id="3.40.190.10">
    <property type="entry name" value="Periplasmic binding protein-like II"/>
    <property type="match status" value="1"/>
</dbReference>
<evidence type="ECO:0000313" key="2">
    <source>
        <dbReference type="EMBL" id="SEH55844.1"/>
    </source>
</evidence>
<dbReference type="PROSITE" id="PS51257">
    <property type="entry name" value="PROKAR_LIPOPROTEIN"/>
    <property type="match status" value="1"/>
</dbReference>
<feature type="signal peptide" evidence="1">
    <location>
        <begin position="1"/>
        <end position="25"/>
    </location>
</feature>
<keyword evidence="1" id="KW-0732">Signal</keyword>
<gene>
    <name evidence="2" type="ORF">SAMN02910265_01428</name>
</gene>
<name>A0A1H6J1E5_RUMFL</name>
<dbReference type="Pfam" id="PF01547">
    <property type="entry name" value="SBP_bac_1"/>
    <property type="match status" value="1"/>
</dbReference>
<dbReference type="RefSeq" id="WP_074715830.1">
    <property type="nucleotide sequence ID" value="NZ_FNWV01000004.1"/>
</dbReference>
<dbReference type="OrthoDB" id="1814964at2"/>
<reference evidence="2 3" key="1">
    <citation type="submission" date="2016-10" db="EMBL/GenBank/DDBJ databases">
        <authorList>
            <person name="de Groot N.N."/>
        </authorList>
    </citation>
    <scope>NUCLEOTIDE SEQUENCE [LARGE SCALE GENOMIC DNA]</scope>
    <source>
        <strain evidence="2 3">YAD2003</strain>
    </source>
</reference>
<dbReference type="Proteomes" id="UP000183190">
    <property type="component" value="Unassembled WGS sequence"/>
</dbReference>
<feature type="chain" id="PRO_5010234754" evidence="1">
    <location>
        <begin position="26"/>
        <end position="794"/>
    </location>
</feature>